<evidence type="ECO:0000256" key="1">
    <source>
        <dbReference type="ARBA" id="ARBA00022729"/>
    </source>
</evidence>
<name>A0A1Y5RNP6_9RHOB</name>
<keyword evidence="1" id="KW-0732">Signal</keyword>
<gene>
    <name evidence="2" type="ORF">PSJ8397_00784</name>
</gene>
<sequence length="268" mass="28895">MRWTVWSSICLKSRFDLMEAPRRPVRGWRGPLRGVRGLFGLGLAGLVAGGASAETIVEARFEGPTTRYGHGILGDAVEFTQLVIMTDDAGVARQYRVSLPDDHVFEDLEPRLWDITGDGAPEVVVIETDMGLGGSLAVYDQTGKRAETPHIGRTNRWLAPVAAADLDGDGRVEVAFVDRPHLAKVLRVFEWDGSALQLEAELGGLTNHRIGEDFITGGLRTCDGVRALVTADADWSDVMVSVLADGALVTRSVAPFSHEAVARAMTCG</sequence>
<reference evidence="2 3" key="1">
    <citation type="submission" date="2017-03" db="EMBL/GenBank/DDBJ databases">
        <authorList>
            <person name="Afonso C.L."/>
            <person name="Miller P.J."/>
            <person name="Scott M.A."/>
            <person name="Spackman E."/>
            <person name="Goraichik I."/>
            <person name="Dimitrov K.M."/>
            <person name="Suarez D.L."/>
            <person name="Swayne D.E."/>
        </authorList>
    </citation>
    <scope>NUCLEOTIDE SEQUENCE [LARGE SCALE GENOMIC DNA]</scope>
    <source>
        <strain evidence="2 3">CECT 8397</strain>
    </source>
</reference>
<proteinExistence type="predicted"/>
<dbReference type="SUPFAM" id="SSF69318">
    <property type="entry name" value="Integrin alpha N-terminal domain"/>
    <property type="match status" value="1"/>
</dbReference>
<evidence type="ECO:0000313" key="2">
    <source>
        <dbReference type="EMBL" id="SLN20747.1"/>
    </source>
</evidence>
<dbReference type="AlphaFoldDB" id="A0A1Y5RNP6"/>
<evidence type="ECO:0008006" key="4">
    <source>
        <dbReference type="Google" id="ProtNLM"/>
    </source>
</evidence>
<dbReference type="Pfam" id="PF13517">
    <property type="entry name" value="FG-GAP_3"/>
    <property type="match status" value="1"/>
</dbReference>
<dbReference type="InterPro" id="IPR028994">
    <property type="entry name" value="Integrin_alpha_N"/>
</dbReference>
<dbReference type="Proteomes" id="UP000193623">
    <property type="component" value="Unassembled WGS sequence"/>
</dbReference>
<dbReference type="InterPro" id="IPR013517">
    <property type="entry name" value="FG-GAP"/>
</dbReference>
<organism evidence="2 3">
    <name type="scientific">Pseudooctadecabacter jejudonensis</name>
    <dbReference type="NCBI Taxonomy" id="1391910"/>
    <lineage>
        <taxon>Bacteria</taxon>
        <taxon>Pseudomonadati</taxon>
        <taxon>Pseudomonadota</taxon>
        <taxon>Alphaproteobacteria</taxon>
        <taxon>Rhodobacterales</taxon>
        <taxon>Paracoccaceae</taxon>
        <taxon>Pseudooctadecabacter</taxon>
    </lineage>
</organism>
<dbReference type="EMBL" id="FWFT01000001">
    <property type="protein sequence ID" value="SLN20747.1"/>
    <property type="molecule type" value="Genomic_DNA"/>
</dbReference>
<accession>A0A1Y5RNP6</accession>
<keyword evidence="3" id="KW-1185">Reference proteome</keyword>
<protein>
    <recommendedName>
        <fullName evidence="4">FG-GAP repeat protein</fullName>
    </recommendedName>
</protein>
<evidence type="ECO:0000313" key="3">
    <source>
        <dbReference type="Proteomes" id="UP000193623"/>
    </source>
</evidence>